<dbReference type="HAMAP" id="MF_01151">
    <property type="entry name" value="GrpE"/>
    <property type="match status" value="1"/>
</dbReference>
<accession>A0A0R2HG42</accession>
<evidence type="ECO:0000256" key="4">
    <source>
        <dbReference type="ARBA" id="ARBA00022490"/>
    </source>
</evidence>
<evidence type="ECO:0000256" key="13">
    <source>
        <dbReference type="SAM" id="MobiDB-lite"/>
    </source>
</evidence>
<evidence type="ECO:0000256" key="1">
    <source>
        <dbReference type="ARBA" id="ARBA00004496"/>
    </source>
</evidence>
<dbReference type="SUPFAM" id="SSF58014">
    <property type="entry name" value="Coiled-coil domain of nucleotide exchange factor GrpE"/>
    <property type="match status" value="1"/>
</dbReference>
<reference evidence="14 15" key="1">
    <citation type="journal article" date="2015" name="Genome Announc.">
        <title>Expanding the biotechnology potential of lactobacilli through comparative genomics of 213 strains and associated genera.</title>
        <authorList>
            <person name="Sun Z."/>
            <person name="Harris H.M."/>
            <person name="McCann A."/>
            <person name="Guo C."/>
            <person name="Argimon S."/>
            <person name="Zhang W."/>
            <person name="Yang X."/>
            <person name="Jeffery I.B."/>
            <person name="Cooney J.C."/>
            <person name="Kagawa T.F."/>
            <person name="Liu W."/>
            <person name="Song Y."/>
            <person name="Salvetti E."/>
            <person name="Wrobel A."/>
            <person name="Rasinkangas P."/>
            <person name="Parkhill J."/>
            <person name="Rea M.C."/>
            <person name="O'Sullivan O."/>
            <person name="Ritari J."/>
            <person name="Douillard F.P."/>
            <person name="Paul Ross R."/>
            <person name="Yang R."/>
            <person name="Briner A.E."/>
            <person name="Felis G.E."/>
            <person name="de Vos W.M."/>
            <person name="Barrangou R."/>
            <person name="Klaenhammer T.R."/>
            <person name="Caufield P.W."/>
            <person name="Cui Y."/>
            <person name="Zhang H."/>
            <person name="O'Toole P.W."/>
        </authorList>
    </citation>
    <scope>NUCLEOTIDE SEQUENCE [LARGE SCALE GENOMIC DNA]</scope>
    <source>
        <strain evidence="14 15">DSM 20405</strain>
    </source>
</reference>
<dbReference type="InterPro" id="IPR013805">
    <property type="entry name" value="GrpE_CC"/>
</dbReference>
<keyword evidence="15" id="KW-1185">Reference proteome</keyword>
<evidence type="ECO:0000256" key="6">
    <source>
        <dbReference type="ARBA" id="ARBA00023186"/>
    </source>
</evidence>
<keyword evidence="4 10" id="KW-0963">Cytoplasm</keyword>
<dbReference type="PATRIC" id="fig|1410657.5.peg.1978"/>
<evidence type="ECO:0000256" key="5">
    <source>
        <dbReference type="ARBA" id="ARBA00023016"/>
    </source>
</evidence>
<feature type="region of interest" description="Disordered" evidence="13">
    <location>
        <begin position="1"/>
        <end position="33"/>
    </location>
</feature>
<dbReference type="FunFam" id="2.30.22.10:FF:000001">
    <property type="entry name" value="Protein GrpE"/>
    <property type="match status" value="1"/>
</dbReference>
<dbReference type="Gene3D" id="2.30.22.10">
    <property type="entry name" value="Head domain of nucleotide exchange factor GrpE"/>
    <property type="match status" value="1"/>
</dbReference>
<dbReference type="GO" id="GO:0005737">
    <property type="term" value="C:cytoplasm"/>
    <property type="evidence" value="ECO:0007669"/>
    <property type="project" value="UniProtKB-SubCell"/>
</dbReference>
<comment type="function">
    <text evidence="7 10 11">Participates actively in the response to hyperosmotic and heat shock by preventing the aggregation of stress-denatured proteins, in association with DnaK and GrpE. It is the nucleotide exchange factor for DnaK and may function as a thermosensor. Unfolded proteins bind initially to DnaJ; upon interaction with the DnaJ-bound protein, DnaK hydrolyzes its bound ATP, resulting in the formation of a stable complex. GrpE releases ADP from DnaK; ATP binding to DnaK triggers the release of the substrate protein, thus completing the reaction cycle. Several rounds of ATP-dependent interactions between DnaJ, DnaK and GrpE are required for fully efficient folding.</text>
</comment>
<dbReference type="SUPFAM" id="SSF51064">
    <property type="entry name" value="Head domain of nucleotide exchange factor GrpE"/>
    <property type="match status" value="1"/>
</dbReference>
<evidence type="ECO:0000256" key="11">
    <source>
        <dbReference type="RuleBase" id="RU000639"/>
    </source>
</evidence>
<evidence type="ECO:0000256" key="8">
    <source>
        <dbReference type="ARBA" id="ARBA00072274"/>
    </source>
</evidence>
<sequence length="180" mass="20924">MAEEKKVNETEMEEETVEETVDTPEEKEADPEAEIKALSEEANKWKTEYYKVFADMENTKKRMNTEFENQKKFMMQSFVEELLPVIDNFERSLAAEAGDENLKNFLKGYQMIHDQLLMILEKNGVKAIEAEGKPFDPNFHQAVMTEEVEGMEPNMVVEELQKGYMLKDRVVRATLVKVSQ</sequence>
<protein>
    <recommendedName>
        <fullName evidence="8 10">Protein GrpE</fullName>
    </recommendedName>
    <alternativeName>
        <fullName evidence="9 10">HSP-70 cofactor</fullName>
    </alternativeName>
</protein>
<dbReference type="EMBL" id="JQBL01000007">
    <property type="protein sequence ID" value="KRN50598.1"/>
    <property type="molecule type" value="Genomic_DNA"/>
</dbReference>
<dbReference type="NCBIfam" id="NF010738">
    <property type="entry name" value="PRK14140.1"/>
    <property type="match status" value="1"/>
</dbReference>
<dbReference type="CDD" id="cd00446">
    <property type="entry name" value="GrpE"/>
    <property type="match status" value="1"/>
</dbReference>
<dbReference type="Gene3D" id="3.90.20.20">
    <property type="match status" value="1"/>
</dbReference>
<dbReference type="GO" id="GO:0006457">
    <property type="term" value="P:protein folding"/>
    <property type="evidence" value="ECO:0007669"/>
    <property type="project" value="InterPro"/>
</dbReference>
<keyword evidence="5 10" id="KW-0346">Stress response</keyword>
<comment type="subcellular location">
    <subcellularLocation>
        <location evidence="1 10">Cytoplasm</location>
    </subcellularLocation>
</comment>
<comment type="similarity">
    <text evidence="2 10 12">Belongs to the GrpE family.</text>
</comment>
<proteinExistence type="inferred from homology"/>
<comment type="caution">
    <text evidence="14">The sequence shown here is derived from an EMBL/GenBank/DDBJ whole genome shotgun (WGS) entry which is preliminary data.</text>
</comment>
<dbReference type="Proteomes" id="UP000051841">
    <property type="component" value="Unassembled WGS sequence"/>
</dbReference>
<dbReference type="GO" id="GO:0051087">
    <property type="term" value="F:protein-folding chaperone binding"/>
    <property type="evidence" value="ECO:0007669"/>
    <property type="project" value="InterPro"/>
</dbReference>
<dbReference type="PRINTS" id="PR00773">
    <property type="entry name" value="GRPEPROTEIN"/>
</dbReference>
<dbReference type="PANTHER" id="PTHR21237">
    <property type="entry name" value="GRPE PROTEIN"/>
    <property type="match status" value="1"/>
</dbReference>
<evidence type="ECO:0000256" key="10">
    <source>
        <dbReference type="HAMAP-Rule" id="MF_01151"/>
    </source>
</evidence>
<dbReference type="Pfam" id="PF01025">
    <property type="entry name" value="GrpE"/>
    <property type="match status" value="1"/>
</dbReference>
<evidence type="ECO:0000256" key="9">
    <source>
        <dbReference type="ARBA" id="ARBA00076414"/>
    </source>
</evidence>
<organism evidence="14 15">
    <name type="scientific">Kandleria vitulina DSM 20405</name>
    <dbReference type="NCBI Taxonomy" id="1410657"/>
    <lineage>
        <taxon>Bacteria</taxon>
        <taxon>Bacillati</taxon>
        <taxon>Bacillota</taxon>
        <taxon>Erysipelotrichia</taxon>
        <taxon>Erysipelotrichales</taxon>
        <taxon>Coprobacillaceae</taxon>
        <taxon>Kandleria</taxon>
    </lineage>
</organism>
<evidence type="ECO:0000256" key="7">
    <source>
        <dbReference type="ARBA" id="ARBA00053401"/>
    </source>
</evidence>
<keyword evidence="6 10" id="KW-0143">Chaperone</keyword>
<dbReference type="GO" id="GO:0042803">
    <property type="term" value="F:protein homodimerization activity"/>
    <property type="evidence" value="ECO:0007669"/>
    <property type="project" value="InterPro"/>
</dbReference>
<gene>
    <name evidence="10" type="primary">grpE</name>
    <name evidence="14" type="ORF">IV49_GL001917</name>
</gene>
<dbReference type="InterPro" id="IPR000740">
    <property type="entry name" value="GrpE"/>
</dbReference>
<evidence type="ECO:0000256" key="2">
    <source>
        <dbReference type="ARBA" id="ARBA00009054"/>
    </source>
</evidence>
<dbReference type="InterPro" id="IPR009012">
    <property type="entry name" value="GrpE_head"/>
</dbReference>
<comment type="subunit">
    <text evidence="3 10">Homodimer.</text>
</comment>
<evidence type="ECO:0000256" key="3">
    <source>
        <dbReference type="ARBA" id="ARBA00011738"/>
    </source>
</evidence>
<evidence type="ECO:0000313" key="14">
    <source>
        <dbReference type="EMBL" id="KRN50598.1"/>
    </source>
</evidence>
<dbReference type="PROSITE" id="PS01071">
    <property type="entry name" value="GRPE"/>
    <property type="match status" value="1"/>
</dbReference>
<dbReference type="RefSeq" id="WP_236700957.1">
    <property type="nucleotide sequence ID" value="NZ_JNKN01000007.1"/>
</dbReference>
<dbReference type="GO" id="GO:0051082">
    <property type="term" value="F:unfolded protein binding"/>
    <property type="evidence" value="ECO:0007669"/>
    <property type="project" value="TreeGrafter"/>
</dbReference>
<dbReference type="PANTHER" id="PTHR21237:SF23">
    <property type="entry name" value="GRPE PROTEIN HOMOLOG, MITOCHONDRIAL"/>
    <property type="match status" value="1"/>
</dbReference>
<feature type="compositionally biased region" description="Acidic residues" evidence="13">
    <location>
        <begin position="10"/>
        <end position="32"/>
    </location>
</feature>
<name>A0A0R2HG42_9FIRM</name>
<evidence type="ECO:0000256" key="12">
    <source>
        <dbReference type="RuleBase" id="RU004478"/>
    </source>
</evidence>
<dbReference type="AlphaFoldDB" id="A0A0R2HG42"/>
<evidence type="ECO:0000313" key="15">
    <source>
        <dbReference type="Proteomes" id="UP000051841"/>
    </source>
</evidence>
<dbReference type="GO" id="GO:0000774">
    <property type="term" value="F:adenyl-nucleotide exchange factor activity"/>
    <property type="evidence" value="ECO:0007669"/>
    <property type="project" value="InterPro"/>
</dbReference>